<feature type="compositionally biased region" description="Basic and acidic residues" evidence="1">
    <location>
        <begin position="37"/>
        <end position="46"/>
    </location>
</feature>
<accession>A0A6A5ZHQ0</accession>
<feature type="region of interest" description="Disordered" evidence="1">
    <location>
        <begin position="74"/>
        <end position="144"/>
    </location>
</feature>
<feature type="compositionally biased region" description="Basic and acidic residues" evidence="1">
    <location>
        <begin position="134"/>
        <end position="144"/>
    </location>
</feature>
<dbReference type="AlphaFoldDB" id="A0A6A5ZHQ0"/>
<dbReference type="EMBL" id="ML977316">
    <property type="protein sequence ID" value="KAF2118765.1"/>
    <property type="molecule type" value="Genomic_DNA"/>
</dbReference>
<evidence type="ECO:0000313" key="2">
    <source>
        <dbReference type="EMBL" id="KAF2118765.1"/>
    </source>
</evidence>
<reference evidence="2" key="1">
    <citation type="journal article" date="2020" name="Stud. Mycol.">
        <title>101 Dothideomycetes genomes: a test case for predicting lifestyles and emergence of pathogens.</title>
        <authorList>
            <person name="Haridas S."/>
            <person name="Albert R."/>
            <person name="Binder M."/>
            <person name="Bloem J."/>
            <person name="Labutti K."/>
            <person name="Salamov A."/>
            <person name="Andreopoulos B."/>
            <person name="Baker S."/>
            <person name="Barry K."/>
            <person name="Bills G."/>
            <person name="Bluhm B."/>
            <person name="Cannon C."/>
            <person name="Castanera R."/>
            <person name="Culley D."/>
            <person name="Daum C."/>
            <person name="Ezra D."/>
            <person name="Gonzalez J."/>
            <person name="Henrissat B."/>
            <person name="Kuo A."/>
            <person name="Liang C."/>
            <person name="Lipzen A."/>
            <person name="Lutzoni F."/>
            <person name="Magnuson J."/>
            <person name="Mondo S."/>
            <person name="Nolan M."/>
            <person name="Ohm R."/>
            <person name="Pangilinan J."/>
            <person name="Park H.-J."/>
            <person name="Ramirez L."/>
            <person name="Alfaro M."/>
            <person name="Sun H."/>
            <person name="Tritt A."/>
            <person name="Yoshinaga Y."/>
            <person name="Zwiers L.-H."/>
            <person name="Turgeon B."/>
            <person name="Goodwin S."/>
            <person name="Spatafora J."/>
            <person name="Crous P."/>
            <person name="Grigoriev I."/>
        </authorList>
    </citation>
    <scope>NUCLEOTIDE SEQUENCE</scope>
    <source>
        <strain evidence="2">CBS 627.86</strain>
    </source>
</reference>
<evidence type="ECO:0000313" key="3">
    <source>
        <dbReference type="Proteomes" id="UP000799770"/>
    </source>
</evidence>
<evidence type="ECO:0000256" key="1">
    <source>
        <dbReference type="SAM" id="MobiDB-lite"/>
    </source>
</evidence>
<name>A0A6A5ZHQ0_9PLEO</name>
<gene>
    <name evidence="2" type="ORF">BDV96DRAFT_596599</name>
</gene>
<feature type="compositionally biased region" description="Acidic residues" evidence="1">
    <location>
        <begin position="114"/>
        <end position="123"/>
    </location>
</feature>
<proteinExistence type="predicted"/>
<feature type="compositionally biased region" description="Polar residues" evidence="1">
    <location>
        <begin position="74"/>
        <end position="113"/>
    </location>
</feature>
<dbReference type="Proteomes" id="UP000799770">
    <property type="component" value="Unassembled WGS sequence"/>
</dbReference>
<organism evidence="2 3">
    <name type="scientific">Lophiotrema nucula</name>
    <dbReference type="NCBI Taxonomy" id="690887"/>
    <lineage>
        <taxon>Eukaryota</taxon>
        <taxon>Fungi</taxon>
        <taxon>Dikarya</taxon>
        <taxon>Ascomycota</taxon>
        <taxon>Pezizomycotina</taxon>
        <taxon>Dothideomycetes</taxon>
        <taxon>Pleosporomycetidae</taxon>
        <taxon>Pleosporales</taxon>
        <taxon>Lophiotremataceae</taxon>
        <taxon>Lophiotrema</taxon>
    </lineage>
</organism>
<sequence length="144" mass="15877">MDYRRRKAINKVKREGKLVADISPPLAAKTNSNSAYVHHDKLRETPASENVSLADSFLSARGCTDSLAISENAQRAISQEIESPKNPSKQTPAPSIHADTQQGSDLRSQSTGVSDDDDDDDFERIDGGGASEHNGVEKWWRIWK</sequence>
<feature type="region of interest" description="Disordered" evidence="1">
    <location>
        <begin position="23"/>
        <end position="49"/>
    </location>
</feature>
<keyword evidence="3" id="KW-1185">Reference proteome</keyword>
<protein>
    <submittedName>
        <fullName evidence="2">Uncharacterized protein</fullName>
    </submittedName>
</protein>